<dbReference type="AlphaFoldDB" id="Q02AN1"/>
<protein>
    <recommendedName>
        <fullName evidence="2">DUF1573 domain-containing protein</fullName>
    </recommendedName>
</protein>
<proteinExistence type="predicted"/>
<organism evidence="1">
    <name type="scientific">Solibacter usitatus (strain Ellin6076)</name>
    <dbReference type="NCBI Taxonomy" id="234267"/>
    <lineage>
        <taxon>Bacteria</taxon>
        <taxon>Pseudomonadati</taxon>
        <taxon>Acidobacteriota</taxon>
        <taxon>Terriglobia</taxon>
        <taxon>Bryobacterales</taxon>
        <taxon>Solibacteraceae</taxon>
        <taxon>Candidatus Solibacter</taxon>
    </lineage>
</organism>
<dbReference type="HOGENOM" id="CLU_1069195_0_0_0"/>
<dbReference type="InParanoid" id="Q02AN1"/>
<evidence type="ECO:0000313" key="1">
    <source>
        <dbReference type="EMBL" id="ABJ81885.1"/>
    </source>
</evidence>
<evidence type="ECO:0008006" key="2">
    <source>
        <dbReference type="Google" id="ProtNLM"/>
    </source>
</evidence>
<dbReference type="KEGG" id="sus:Acid_0886"/>
<reference evidence="1" key="1">
    <citation type="submission" date="2006-10" db="EMBL/GenBank/DDBJ databases">
        <title>Complete sequence of Solibacter usitatus Ellin6076.</title>
        <authorList>
            <consortium name="US DOE Joint Genome Institute"/>
            <person name="Copeland A."/>
            <person name="Lucas S."/>
            <person name="Lapidus A."/>
            <person name="Barry K."/>
            <person name="Detter J.C."/>
            <person name="Glavina del Rio T."/>
            <person name="Hammon N."/>
            <person name="Israni S."/>
            <person name="Dalin E."/>
            <person name="Tice H."/>
            <person name="Pitluck S."/>
            <person name="Thompson L.S."/>
            <person name="Brettin T."/>
            <person name="Bruce D."/>
            <person name="Han C."/>
            <person name="Tapia R."/>
            <person name="Gilna P."/>
            <person name="Schmutz J."/>
            <person name="Larimer F."/>
            <person name="Land M."/>
            <person name="Hauser L."/>
            <person name="Kyrpides N."/>
            <person name="Mikhailova N."/>
            <person name="Janssen P.H."/>
            <person name="Kuske C.R."/>
            <person name="Richardson P."/>
        </authorList>
    </citation>
    <scope>NUCLEOTIDE SEQUENCE</scope>
    <source>
        <strain evidence="1">Ellin6076</strain>
    </source>
</reference>
<dbReference type="EMBL" id="CP000473">
    <property type="protein sequence ID" value="ABJ81885.1"/>
    <property type="molecule type" value="Genomic_DNA"/>
</dbReference>
<accession>Q02AN1</accession>
<gene>
    <name evidence="1" type="ordered locus">Acid_0886</name>
</gene>
<sequence precursor="true">MRRLSVILLFAGVAFGQGNDPFKPKPPAEVDQALRARIQEFFDLHIKGQYRKAEELVAEDTKDYFYTRDKPKYLSCEISKIDYLENFTKAVAVVTCDRYIMMPGFSDRPMKVPGTNTFKLENGKWVWYVDQDALLNTPFGRMKAGAFPNNGATPPPPSMNNIPTTGDFLMKQVKMDPQSVRLKVGATAELTITNGAPGPVDLVVNGPVAGIEAKFDQSNVKSGGKATLTLKAIKGAKSGDLTVAVEPTTQVLTVQVTIVE</sequence>
<dbReference type="OrthoDB" id="9830474at2"/>
<dbReference type="STRING" id="234267.Acid_0886"/>
<name>Q02AN1_SOLUE</name>